<name>A0A0C2MFU7_THEKT</name>
<evidence type="ECO:0000313" key="1">
    <source>
        <dbReference type="EMBL" id="KII60576.1"/>
    </source>
</evidence>
<sequence length="122" mass="13566">MANPLFDERKRLMVGSVRNELMIFSTKFILANNSEASSPGPGNCGVKLMNFKTFQNMAANIDLSIAFLRNVGIIPGSLECEACCLQMAQHKRADISDQKIYTNRYLVGANDKELLLKSPIRP</sequence>
<evidence type="ECO:0000313" key="2">
    <source>
        <dbReference type="Proteomes" id="UP000031668"/>
    </source>
</evidence>
<proteinExistence type="predicted"/>
<dbReference type="EMBL" id="JWZT01005561">
    <property type="protein sequence ID" value="KII60576.1"/>
    <property type="molecule type" value="Genomic_DNA"/>
</dbReference>
<organism evidence="1 2">
    <name type="scientific">Thelohanellus kitauei</name>
    <name type="common">Myxosporean</name>
    <dbReference type="NCBI Taxonomy" id="669202"/>
    <lineage>
        <taxon>Eukaryota</taxon>
        <taxon>Metazoa</taxon>
        <taxon>Cnidaria</taxon>
        <taxon>Myxozoa</taxon>
        <taxon>Myxosporea</taxon>
        <taxon>Bivalvulida</taxon>
        <taxon>Platysporina</taxon>
        <taxon>Myxobolidae</taxon>
        <taxon>Thelohanellus</taxon>
    </lineage>
</organism>
<protein>
    <submittedName>
        <fullName evidence="1">Uncharacterized protein</fullName>
    </submittedName>
</protein>
<dbReference type="Proteomes" id="UP000031668">
    <property type="component" value="Unassembled WGS sequence"/>
</dbReference>
<dbReference type="AlphaFoldDB" id="A0A0C2MFU7"/>
<gene>
    <name evidence="1" type="ORF">RF11_09462</name>
</gene>
<accession>A0A0C2MFU7</accession>
<reference evidence="1 2" key="1">
    <citation type="journal article" date="2014" name="Genome Biol. Evol.">
        <title>The genome of the myxosporean Thelohanellus kitauei shows adaptations to nutrient acquisition within its fish host.</title>
        <authorList>
            <person name="Yang Y."/>
            <person name="Xiong J."/>
            <person name="Zhou Z."/>
            <person name="Huo F."/>
            <person name="Miao W."/>
            <person name="Ran C."/>
            <person name="Liu Y."/>
            <person name="Zhang J."/>
            <person name="Feng J."/>
            <person name="Wang M."/>
            <person name="Wang M."/>
            <person name="Wang L."/>
            <person name="Yao B."/>
        </authorList>
    </citation>
    <scope>NUCLEOTIDE SEQUENCE [LARGE SCALE GENOMIC DNA]</scope>
    <source>
        <strain evidence="1">Wuqing</strain>
    </source>
</reference>
<comment type="caution">
    <text evidence="1">The sequence shown here is derived from an EMBL/GenBank/DDBJ whole genome shotgun (WGS) entry which is preliminary data.</text>
</comment>
<keyword evidence="2" id="KW-1185">Reference proteome</keyword>